<dbReference type="AlphaFoldDB" id="A0A8S4RS54"/>
<dbReference type="EMBL" id="CAKXAJ010025467">
    <property type="protein sequence ID" value="CAH2239957.1"/>
    <property type="molecule type" value="Genomic_DNA"/>
</dbReference>
<sequence>MLCAFSGSFSATMDMLRERRLPSLRVRKDIEPVSPRLRVSCEGTSSTLTPSSLAPAISFNTIFEHNVNNHISPSRTKLTPKH</sequence>
<comment type="caution">
    <text evidence="1">The sequence shown here is derived from an EMBL/GenBank/DDBJ whole genome shotgun (WGS) entry which is preliminary data.</text>
</comment>
<evidence type="ECO:0000313" key="1">
    <source>
        <dbReference type="EMBL" id="CAH2239957.1"/>
    </source>
</evidence>
<evidence type="ECO:0000313" key="2">
    <source>
        <dbReference type="Proteomes" id="UP000838756"/>
    </source>
</evidence>
<proteinExistence type="predicted"/>
<name>A0A8S4RS54_9NEOP</name>
<gene>
    <name evidence="1" type="primary">jg3387</name>
    <name evidence="1" type="ORF">PAEG_LOCUS16591</name>
</gene>
<accession>A0A8S4RS54</accession>
<organism evidence="1 2">
    <name type="scientific">Pararge aegeria aegeria</name>
    <dbReference type="NCBI Taxonomy" id="348720"/>
    <lineage>
        <taxon>Eukaryota</taxon>
        <taxon>Metazoa</taxon>
        <taxon>Ecdysozoa</taxon>
        <taxon>Arthropoda</taxon>
        <taxon>Hexapoda</taxon>
        <taxon>Insecta</taxon>
        <taxon>Pterygota</taxon>
        <taxon>Neoptera</taxon>
        <taxon>Endopterygota</taxon>
        <taxon>Lepidoptera</taxon>
        <taxon>Glossata</taxon>
        <taxon>Ditrysia</taxon>
        <taxon>Papilionoidea</taxon>
        <taxon>Nymphalidae</taxon>
        <taxon>Satyrinae</taxon>
        <taxon>Satyrini</taxon>
        <taxon>Parargina</taxon>
        <taxon>Pararge</taxon>
    </lineage>
</organism>
<protein>
    <submittedName>
        <fullName evidence="1">Jg3387 protein</fullName>
    </submittedName>
</protein>
<reference evidence="1" key="1">
    <citation type="submission" date="2022-03" db="EMBL/GenBank/DDBJ databases">
        <authorList>
            <person name="Lindestad O."/>
        </authorList>
    </citation>
    <scope>NUCLEOTIDE SEQUENCE</scope>
</reference>
<dbReference type="OrthoDB" id="6918079at2759"/>
<keyword evidence="2" id="KW-1185">Reference proteome</keyword>
<dbReference type="Proteomes" id="UP000838756">
    <property type="component" value="Unassembled WGS sequence"/>
</dbReference>